<dbReference type="Pfam" id="PF01837">
    <property type="entry name" value="HcyBio"/>
    <property type="match status" value="1"/>
</dbReference>
<dbReference type="STRING" id="66851.MBORA_03350"/>
<dbReference type="NCBIfam" id="TIGR03287">
    <property type="entry name" value="methan_mark_16"/>
    <property type="match status" value="1"/>
</dbReference>
<proteinExistence type="predicted"/>
<evidence type="ECO:0000313" key="2">
    <source>
        <dbReference type="EMBL" id="KZX13832.1"/>
    </source>
</evidence>
<dbReference type="Proteomes" id="UP000077428">
    <property type="component" value="Unassembled WGS sequence"/>
</dbReference>
<gene>
    <name evidence="2" type="ORF">MBORA_03350</name>
</gene>
<evidence type="ECO:0000313" key="3">
    <source>
        <dbReference type="Proteomes" id="UP000077428"/>
    </source>
</evidence>
<protein>
    <recommendedName>
        <fullName evidence="1">4Fe-4S ferredoxin-type domain-containing protein</fullName>
    </recommendedName>
</protein>
<sequence length="421" mass="46498">MGKVFLIERSISQINKRIDDGEANIYTVDEFKKLIKNDDAPSFDEVDVVTCGTCGVMSGTAAILNFTVSKPGEFIRASEVFLNGIPAYAGPCPNEWLGEVDVILHGTSHSIHDPHYGGGFLLKDLLEGGEIDVVVESIDKKRIETTITMDNVGRGQIIGSRMAFKNYTAFTNPGREEVSSIFAAIPLGGNLSALTFSGCGDLNPLQNDIPHNAIKSGCKVLVNGAEGYVLGDGTRSSVEKPNLMLSANFMEMDPYYIGGFKTGQGGEIYDTVAIPIPVLNEEIYNNLFILDKDIDLPVADIKGRHLPLAQTNYNAMWEGHDLRPLFNRTKCENCEKCRVEEVCPTNAFRNKRLLQNYCFGCGMCSHFCLNDAFKMNTGSVELEINGKTKDIPIICRQSDRLRANKLSRQLKKSIENKEFKL</sequence>
<dbReference type="EMBL" id="LWMU01000044">
    <property type="protein sequence ID" value="KZX13832.1"/>
    <property type="molecule type" value="Genomic_DNA"/>
</dbReference>
<feature type="domain" description="4Fe-4S ferredoxin-type" evidence="1">
    <location>
        <begin position="355"/>
        <end position="378"/>
    </location>
</feature>
<dbReference type="PATRIC" id="fig|66851.6.peg.389"/>
<reference evidence="3" key="1">
    <citation type="journal article" date="2016" name="Genome Announc.">
        <title>Draft Genome Sequences of Methanobrevibacter curvatus DSM11111, Methanobrevibacter cuticularis DSM11139, Methanobrevibacter filiformis DSM11501, and Methanobrevibacter oralis DSM7256.</title>
        <authorList>
            <person name="Poehlein A."/>
            <person name="Seedorf H."/>
        </authorList>
    </citation>
    <scope>NUCLEOTIDE SEQUENCE [LARGE SCALE GENOMIC DNA]</scope>
    <source>
        <strain evidence="3">DSM 7256 / JCM 30027 / ZR</strain>
    </source>
</reference>
<dbReference type="PROSITE" id="PS51379">
    <property type="entry name" value="4FE4S_FER_2"/>
    <property type="match status" value="2"/>
</dbReference>
<dbReference type="InterPro" id="IPR002708">
    <property type="entry name" value="HcyBio"/>
</dbReference>
<evidence type="ECO:0000259" key="1">
    <source>
        <dbReference type="PROSITE" id="PS51379"/>
    </source>
</evidence>
<accession>A0A166BUP2</accession>
<organism evidence="2 3">
    <name type="scientific">Methanobrevibacter oralis</name>
    <dbReference type="NCBI Taxonomy" id="66851"/>
    <lineage>
        <taxon>Archaea</taxon>
        <taxon>Methanobacteriati</taxon>
        <taxon>Methanobacteriota</taxon>
        <taxon>Methanomada group</taxon>
        <taxon>Methanobacteria</taxon>
        <taxon>Methanobacteriales</taxon>
        <taxon>Methanobacteriaceae</taxon>
        <taxon>Methanobrevibacter</taxon>
    </lineage>
</organism>
<name>A0A166BUP2_METOA</name>
<dbReference type="InterPro" id="IPR017677">
    <property type="entry name" value="Methan_mark_16"/>
</dbReference>
<keyword evidence="3" id="KW-1185">Reference proteome</keyword>
<comment type="caution">
    <text evidence="2">The sequence shown here is derived from an EMBL/GenBank/DDBJ whole genome shotgun (WGS) entry which is preliminary data.</text>
</comment>
<dbReference type="InterPro" id="IPR017896">
    <property type="entry name" value="4Fe4S_Fe-S-bd"/>
</dbReference>
<dbReference type="SUPFAM" id="SSF54862">
    <property type="entry name" value="4Fe-4S ferredoxins"/>
    <property type="match status" value="1"/>
</dbReference>
<feature type="domain" description="4Fe-4S ferredoxin-type" evidence="1">
    <location>
        <begin position="322"/>
        <end position="353"/>
    </location>
</feature>
<dbReference type="Gene3D" id="3.30.70.20">
    <property type="match status" value="1"/>
</dbReference>
<dbReference type="AlphaFoldDB" id="A0A166BUP2"/>